<comment type="caution">
    <text evidence="2">The sequence shown here is derived from an EMBL/GenBank/DDBJ whole genome shotgun (WGS) entry which is preliminary data.</text>
</comment>
<accession>A0A8B6DEQ2</accession>
<evidence type="ECO:0000259" key="1">
    <source>
        <dbReference type="PROSITE" id="PS50041"/>
    </source>
</evidence>
<dbReference type="CDD" id="cd00037">
    <property type="entry name" value="CLECT"/>
    <property type="match status" value="1"/>
</dbReference>
<feature type="domain" description="C-type lectin" evidence="1">
    <location>
        <begin position="11"/>
        <end position="118"/>
    </location>
</feature>
<evidence type="ECO:0000313" key="2">
    <source>
        <dbReference type="EMBL" id="VDI18022.1"/>
    </source>
</evidence>
<protein>
    <recommendedName>
        <fullName evidence="1">C-type lectin domain-containing protein</fullName>
    </recommendedName>
</protein>
<dbReference type="AlphaFoldDB" id="A0A8B6DEQ2"/>
<dbReference type="SUPFAM" id="SSF56436">
    <property type="entry name" value="C-type lectin-like"/>
    <property type="match status" value="1"/>
</dbReference>
<dbReference type="PROSITE" id="PS50041">
    <property type="entry name" value="C_TYPE_LECTIN_2"/>
    <property type="match status" value="1"/>
</dbReference>
<evidence type="ECO:0000313" key="3">
    <source>
        <dbReference type="Proteomes" id="UP000596742"/>
    </source>
</evidence>
<dbReference type="InterPro" id="IPR001304">
    <property type="entry name" value="C-type_lectin-like"/>
</dbReference>
<dbReference type="Gene3D" id="3.10.100.10">
    <property type="entry name" value="Mannose-Binding Protein A, subunit A"/>
    <property type="match status" value="1"/>
</dbReference>
<dbReference type="EMBL" id="UYJE01003289">
    <property type="protein sequence ID" value="VDI18022.1"/>
    <property type="molecule type" value="Genomic_DNA"/>
</dbReference>
<proteinExistence type="predicted"/>
<sequence length="126" mass="14542">MDWTIGFSPYFYLGPSTLNYYDSLDYCINIGMKLVKINNDQMNNMAAQFITSEGIVDDVWMSVSCTNQLCYWDDGKTLDYDSWAALEPQLEFGKFSQAYAYVLWNTGAYSELNRPLCYGAYHCTYV</sequence>
<dbReference type="InterPro" id="IPR016186">
    <property type="entry name" value="C-type_lectin-like/link_sf"/>
</dbReference>
<name>A0A8B6DEQ2_MYTGA</name>
<dbReference type="InterPro" id="IPR016187">
    <property type="entry name" value="CTDL_fold"/>
</dbReference>
<gene>
    <name evidence="2" type="ORF">MGAL_10B076624</name>
</gene>
<reference evidence="2" key="1">
    <citation type="submission" date="2018-11" db="EMBL/GenBank/DDBJ databases">
        <authorList>
            <person name="Alioto T."/>
            <person name="Alioto T."/>
        </authorList>
    </citation>
    <scope>NUCLEOTIDE SEQUENCE</scope>
</reference>
<organism evidence="2 3">
    <name type="scientific">Mytilus galloprovincialis</name>
    <name type="common">Mediterranean mussel</name>
    <dbReference type="NCBI Taxonomy" id="29158"/>
    <lineage>
        <taxon>Eukaryota</taxon>
        <taxon>Metazoa</taxon>
        <taxon>Spiralia</taxon>
        <taxon>Lophotrochozoa</taxon>
        <taxon>Mollusca</taxon>
        <taxon>Bivalvia</taxon>
        <taxon>Autobranchia</taxon>
        <taxon>Pteriomorphia</taxon>
        <taxon>Mytilida</taxon>
        <taxon>Mytiloidea</taxon>
        <taxon>Mytilidae</taxon>
        <taxon>Mytilinae</taxon>
        <taxon>Mytilus</taxon>
    </lineage>
</organism>
<keyword evidence="3" id="KW-1185">Reference proteome</keyword>
<dbReference type="Proteomes" id="UP000596742">
    <property type="component" value="Unassembled WGS sequence"/>
</dbReference>